<comment type="caution">
    <text evidence="4">The sequence shown here is derived from an EMBL/GenBank/DDBJ whole genome shotgun (WGS) entry which is preliminary data.</text>
</comment>
<evidence type="ECO:0000256" key="1">
    <source>
        <dbReference type="ARBA" id="ARBA00008520"/>
    </source>
</evidence>
<evidence type="ECO:0000313" key="5">
    <source>
        <dbReference type="Proteomes" id="UP000830835"/>
    </source>
</evidence>
<dbReference type="InterPro" id="IPR006059">
    <property type="entry name" value="SBP"/>
</dbReference>
<dbReference type="PANTHER" id="PTHR43649:SF34">
    <property type="entry name" value="ABC TRANSPORTER PERIPLASMIC-BINDING PROTEIN YCJN-RELATED"/>
    <property type="match status" value="1"/>
</dbReference>
<sequence>MSSPSHSSPRLISTLSRRTLLKWAALTSGSAVLGSCAALERRIPSSSRTPTLNLFTVSDRFGSALRQIVPQFEAATGISIAVTINGYPELYQRAISDFVGGTAQADLYAVDIVWTGEWAENNYLVDLTERLEAIRAELEWEDVLPVMWKLGEWQGRQHAFPLAGYAGMLNYNRSALARVGYPEGPTTLTELREAAEALTAGEVYGIAINGARGAPVAQDWMYYMLAHGGSLLDENGQPSIDREVNITALDYFRDLFRFTPPGAISYAWPEREQAFNEGRAMMQMAWSTGLRDKLNPETSRIAGELGITGLPLAEGVEPKYPFGGWGLGINRNSPNIEPAWEFIRWLAQPQIQKEFVRLGAEPIRRSALTDPELLAEFPYFAQVLPSLEQGDGDFRPRIPQYSRLQDALGLVVNQVITDQLDPDVALRQVQAEMQPFFQSGSELPS</sequence>
<name>A0ABT0CFD5_THEVL</name>
<evidence type="ECO:0000313" key="4">
    <source>
        <dbReference type="EMBL" id="MCJ2544483.1"/>
    </source>
</evidence>
<evidence type="ECO:0000256" key="2">
    <source>
        <dbReference type="ARBA" id="ARBA00022448"/>
    </source>
</evidence>
<dbReference type="PANTHER" id="PTHR43649">
    <property type="entry name" value="ARABINOSE-BINDING PROTEIN-RELATED"/>
    <property type="match status" value="1"/>
</dbReference>
<accession>A0ABT0CFD5</accession>
<protein>
    <submittedName>
        <fullName evidence="4">Extracellular solute-binding protein</fullName>
    </submittedName>
</protein>
<dbReference type="Gene3D" id="3.40.190.10">
    <property type="entry name" value="Periplasmic binding protein-like II"/>
    <property type="match status" value="2"/>
</dbReference>
<dbReference type="InterPro" id="IPR050490">
    <property type="entry name" value="Bact_solute-bd_prot1"/>
</dbReference>
<dbReference type="EMBL" id="JAFIRA010000069">
    <property type="protein sequence ID" value="MCJ2544483.1"/>
    <property type="molecule type" value="Genomic_DNA"/>
</dbReference>
<proteinExistence type="inferred from homology"/>
<comment type="similarity">
    <text evidence="1">Belongs to the bacterial solute-binding protein 1 family.</text>
</comment>
<dbReference type="PROSITE" id="PS51318">
    <property type="entry name" value="TAT"/>
    <property type="match status" value="1"/>
</dbReference>
<gene>
    <name evidence="4" type="ORF">JX360_16480</name>
</gene>
<reference evidence="4" key="1">
    <citation type="submission" date="2021-02" db="EMBL/GenBank/DDBJ databases">
        <title>The CRISPR/cas machinery reduction and long-range gene transfer in the hot spring cyanobacterium Synechococcus.</title>
        <authorList>
            <person name="Dvorak P."/>
            <person name="Jahodarova E."/>
            <person name="Hasler P."/>
            <person name="Poulickova A."/>
        </authorList>
    </citation>
    <scope>NUCLEOTIDE SEQUENCE</scope>
    <source>
        <strain evidence="4">Rupite</strain>
    </source>
</reference>
<dbReference type="InterPro" id="IPR006311">
    <property type="entry name" value="TAT_signal"/>
</dbReference>
<organism evidence="4 5">
    <name type="scientific">Thermostichus vulcanus str. 'Rupite'</name>
    <dbReference type="NCBI Taxonomy" id="2813851"/>
    <lineage>
        <taxon>Bacteria</taxon>
        <taxon>Bacillati</taxon>
        <taxon>Cyanobacteriota</taxon>
        <taxon>Cyanophyceae</taxon>
        <taxon>Thermostichales</taxon>
        <taxon>Thermostichaceae</taxon>
        <taxon>Thermostichus</taxon>
    </lineage>
</organism>
<dbReference type="Pfam" id="PF01547">
    <property type="entry name" value="SBP_bac_1"/>
    <property type="match status" value="1"/>
</dbReference>
<dbReference type="SUPFAM" id="SSF53850">
    <property type="entry name" value="Periplasmic binding protein-like II"/>
    <property type="match status" value="1"/>
</dbReference>
<evidence type="ECO:0000256" key="3">
    <source>
        <dbReference type="ARBA" id="ARBA00022729"/>
    </source>
</evidence>
<dbReference type="Proteomes" id="UP000830835">
    <property type="component" value="Unassembled WGS sequence"/>
</dbReference>
<keyword evidence="3" id="KW-0732">Signal</keyword>
<keyword evidence="2" id="KW-0813">Transport</keyword>
<dbReference type="RefSeq" id="WP_244353104.1">
    <property type="nucleotide sequence ID" value="NZ_JAFIRA010000069.1"/>
</dbReference>
<keyword evidence="5" id="KW-1185">Reference proteome</keyword>